<evidence type="ECO:0000256" key="2">
    <source>
        <dbReference type="ARBA" id="ARBA00022448"/>
    </source>
</evidence>
<feature type="domain" description="Na+/H+ antiporter NhaC-like C-terminal" evidence="10">
    <location>
        <begin position="159"/>
        <end position="453"/>
    </location>
</feature>
<evidence type="ECO:0000256" key="5">
    <source>
        <dbReference type="ARBA" id="ARBA00022692"/>
    </source>
</evidence>
<evidence type="ECO:0000256" key="4">
    <source>
        <dbReference type="ARBA" id="ARBA00022475"/>
    </source>
</evidence>
<evidence type="ECO:0000313" key="12">
    <source>
        <dbReference type="Proteomes" id="UP000622653"/>
    </source>
</evidence>
<dbReference type="Pfam" id="PF03553">
    <property type="entry name" value="Na_H_antiporter"/>
    <property type="match status" value="1"/>
</dbReference>
<dbReference type="GO" id="GO:0005886">
    <property type="term" value="C:plasma membrane"/>
    <property type="evidence" value="ECO:0007669"/>
    <property type="project" value="UniProtKB-SubCell"/>
</dbReference>
<evidence type="ECO:0000256" key="6">
    <source>
        <dbReference type="ARBA" id="ARBA00022989"/>
    </source>
</evidence>
<accession>A0A8J7KKY2</accession>
<sequence>MKTVRLPNKTEIVLIIILFLAIMYVSLAVFELPIQLALLAAWVVVGLLGLRLGHTYDAIQGSIVKGINQGVEALLVIIFVGALIGGWIAGGVVPTLIYYGLDILHPSIFLFATLIICALTAIATGTSWGTVGTVGIAMMGIGQSFGVPMPLVAGAIISGAYFGDKLSPLSDSTVMAASLAKVEIITHVRSMLYISVPALVISSVLYLGAGFLFLDKTGEADIGIVATNMAAIQENFQIGWYMLIPIVLVLVLLANRFPAIPTIAIGALLGMIWAYLFQGMDLVSATTVLYEGYTIESGTPFIDTLFNRGGIVSMLGVIVVMILALGFGGLMEQIGILEVMRASFSNWINNTGRLTVATIVSAFLGNFFGSAGYVSLITGTKVTEKNYDEMGIDRKVLSRNTESGGILTAPMVPWSDNGIYMATVLGVSTMSYLPFLWLNFVGIGIAIFYGYTGRFMWKAEDAGEEIEREEEELVYESH</sequence>
<feature type="transmembrane region" description="Helical" evidence="9">
    <location>
        <begin position="74"/>
        <end position="101"/>
    </location>
</feature>
<dbReference type="PANTHER" id="PTHR33451:SF3">
    <property type="entry name" value="MALATE-2H(+)_NA(+)-LACTATE ANTIPORTER"/>
    <property type="match status" value="1"/>
</dbReference>
<keyword evidence="6 9" id="KW-1133">Transmembrane helix</keyword>
<evidence type="ECO:0000259" key="10">
    <source>
        <dbReference type="Pfam" id="PF03553"/>
    </source>
</evidence>
<evidence type="ECO:0000256" key="1">
    <source>
        <dbReference type="ARBA" id="ARBA00004651"/>
    </source>
</evidence>
<feature type="transmembrane region" description="Helical" evidence="9">
    <location>
        <begin position="310"/>
        <end position="331"/>
    </location>
</feature>
<dbReference type="RefSeq" id="WP_194562044.1">
    <property type="nucleotide sequence ID" value="NZ_JADKPV010000001.1"/>
</dbReference>
<keyword evidence="12" id="KW-1185">Reference proteome</keyword>
<feature type="transmembrane region" description="Helical" evidence="9">
    <location>
        <begin position="352"/>
        <end position="376"/>
    </location>
</feature>
<evidence type="ECO:0000256" key="3">
    <source>
        <dbReference type="ARBA" id="ARBA00022449"/>
    </source>
</evidence>
<proteinExistence type="inferred from homology"/>
<dbReference type="InterPro" id="IPR018461">
    <property type="entry name" value="Na/H_Antiport_NhaC-like_C"/>
</dbReference>
<dbReference type="AlphaFoldDB" id="A0A8J7KKY2"/>
<evidence type="ECO:0000256" key="8">
    <source>
        <dbReference type="ARBA" id="ARBA00038435"/>
    </source>
</evidence>
<dbReference type="InterPro" id="IPR052180">
    <property type="entry name" value="NhaC_Na-H+_Antiporter"/>
</dbReference>
<feature type="transmembrane region" description="Helical" evidence="9">
    <location>
        <begin position="12"/>
        <end position="30"/>
    </location>
</feature>
<comment type="subcellular location">
    <subcellularLocation>
        <location evidence="1">Cell membrane</location>
        <topology evidence="1">Multi-pass membrane protein</topology>
    </subcellularLocation>
</comment>
<dbReference type="GO" id="GO:0015297">
    <property type="term" value="F:antiporter activity"/>
    <property type="evidence" value="ECO:0007669"/>
    <property type="project" value="UniProtKB-KW"/>
</dbReference>
<feature type="transmembrane region" description="Helical" evidence="9">
    <location>
        <begin position="36"/>
        <end position="53"/>
    </location>
</feature>
<feature type="transmembrane region" description="Helical" evidence="9">
    <location>
        <begin position="191"/>
        <end position="214"/>
    </location>
</feature>
<keyword evidence="4" id="KW-1003">Cell membrane</keyword>
<evidence type="ECO:0000313" key="11">
    <source>
        <dbReference type="EMBL" id="MBF4500614.1"/>
    </source>
</evidence>
<keyword evidence="2" id="KW-0813">Transport</keyword>
<keyword evidence="5 9" id="KW-0812">Transmembrane</keyword>
<dbReference type="Proteomes" id="UP000622653">
    <property type="component" value="Unassembled WGS sequence"/>
</dbReference>
<evidence type="ECO:0000256" key="7">
    <source>
        <dbReference type="ARBA" id="ARBA00023136"/>
    </source>
</evidence>
<keyword evidence="7 9" id="KW-0472">Membrane</keyword>
<feature type="transmembrane region" description="Helical" evidence="9">
    <location>
        <begin position="238"/>
        <end position="255"/>
    </location>
</feature>
<keyword evidence="3" id="KW-0050">Antiport</keyword>
<protein>
    <submittedName>
        <fullName evidence="11">Na+/H+ antiporter NhaC</fullName>
    </submittedName>
</protein>
<dbReference type="NCBIfam" id="TIGR00931">
    <property type="entry name" value="antiport_nhaC"/>
    <property type="match status" value="1"/>
</dbReference>
<name>A0A8J7KKY2_9BACL</name>
<reference evidence="11" key="1">
    <citation type="submission" date="2020-11" db="EMBL/GenBank/DDBJ databases">
        <title>Multidrug resistant novel bacterium Savagea serpentis sp. nov., isolated from the scats of a vine snake (Ahaetulla nasuta).</title>
        <authorList>
            <person name="Venkata Ramana V."/>
            <person name="Vikas Patil S."/>
            <person name="Yogita Lugani V."/>
        </authorList>
    </citation>
    <scope>NUCLEOTIDE SEQUENCE</scope>
    <source>
        <strain evidence="11">SN6</strain>
    </source>
</reference>
<feature type="transmembrane region" description="Helical" evidence="9">
    <location>
        <begin position="419"/>
        <end position="449"/>
    </location>
</feature>
<gene>
    <name evidence="11" type="primary">nhaC</name>
    <name evidence="11" type="ORF">IRY55_04485</name>
</gene>
<dbReference type="EMBL" id="JADKPV010000001">
    <property type="protein sequence ID" value="MBF4500614.1"/>
    <property type="molecule type" value="Genomic_DNA"/>
</dbReference>
<comment type="similarity">
    <text evidence="8">Belongs to the NhaC Na(+)/H(+) (TC 2.A.35) antiporter family.</text>
</comment>
<organism evidence="11 12">
    <name type="scientific">Savagea serpentis</name>
    <dbReference type="NCBI Taxonomy" id="2785297"/>
    <lineage>
        <taxon>Bacteria</taxon>
        <taxon>Bacillati</taxon>
        <taxon>Bacillota</taxon>
        <taxon>Bacilli</taxon>
        <taxon>Bacillales</taxon>
        <taxon>Caryophanaceae</taxon>
        <taxon>Savagea</taxon>
    </lineage>
</organism>
<comment type="caution">
    <text evidence="11">The sequence shown here is derived from an EMBL/GenBank/DDBJ whole genome shotgun (WGS) entry which is preliminary data.</text>
</comment>
<evidence type="ECO:0000256" key="9">
    <source>
        <dbReference type="SAM" id="Phobius"/>
    </source>
</evidence>
<dbReference type="PANTHER" id="PTHR33451">
    <property type="entry name" value="MALATE-2H(+)/NA(+)-LACTATE ANTIPORTER"/>
    <property type="match status" value="1"/>
</dbReference>
<feature type="transmembrane region" description="Helical" evidence="9">
    <location>
        <begin position="107"/>
        <end position="131"/>
    </location>
</feature>
<dbReference type="InterPro" id="IPR004770">
    <property type="entry name" value="Na/H_antiport_NhaC"/>
</dbReference>